<keyword evidence="2" id="KW-1185">Reference proteome</keyword>
<proteinExistence type="predicted"/>
<gene>
    <name evidence="1" type="ORF">PMAYCL1PPCAC_10523</name>
</gene>
<evidence type="ECO:0000313" key="1">
    <source>
        <dbReference type="EMBL" id="GMR40328.1"/>
    </source>
</evidence>
<dbReference type="EMBL" id="BTRK01000003">
    <property type="protein sequence ID" value="GMR40328.1"/>
    <property type="molecule type" value="Genomic_DNA"/>
</dbReference>
<dbReference type="Proteomes" id="UP001328107">
    <property type="component" value="Unassembled WGS sequence"/>
</dbReference>
<organism evidence="1 2">
    <name type="scientific">Pristionchus mayeri</name>
    <dbReference type="NCBI Taxonomy" id="1317129"/>
    <lineage>
        <taxon>Eukaryota</taxon>
        <taxon>Metazoa</taxon>
        <taxon>Ecdysozoa</taxon>
        <taxon>Nematoda</taxon>
        <taxon>Chromadorea</taxon>
        <taxon>Rhabditida</taxon>
        <taxon>Rhabditina</taxon>
        <taxon>Diplogasteromorpha</taxon>
        <taxon>Diplogasteroidea</taxon>
        <taxon>Neodiplogasteridae</taxon>
        <taxon>Pristionchus</taxon>
    </lineage>
</organism>
<evidence type="ECO:0000313" key="2">
    <source>
        <dbReference type="Proteomes" id="UP001328107"/>
    </source>
</evidence>
<name>A0AAN4ZFL4_9BILA</name>
<protein>
    <submittedName>
        <fullName evidence="1">Uncharacterized protein</fullName>
    </submittedName>
</protein>
<sequence length="85" mass="9416">GRHDIGVSKGPARRGSRDACAWPSYDQVCRQYGRDTLTAVQIARRMLTNFQHSTRASLHAFIPELQDIIAIGERTIVLCLPPIAA</sequence>
<accession>A0AAN4ZFL4</accession>
<reference evidence="2" key="1">
    <citation type="submission" date="2022-10" db="EMBL/GenBank/DDBJ databases">
        <title>Genome assembly of Pristionchus species.</title>
        <authorList>
            <person name="Yoshida K."/>
            <person name="Sommer R.J."/>
        </authorList>
    </citation>
    <scope>NUCLEOTIDE SEQUENCE [LARGE SCALE GENOMIC DNA]</scope>
    <source>
        <strain evidence="2">RS5460</strain>
    </source>
</reference>
<dbReference type="AlphaFoldDB" id="A0AAN4ZFL4"/>
<feature type="non-terminal residue" evidence="1">
    <location>
        <position position="1"/>
    </location>
</feature>
<comment type="caution">
    <text evidence="1">The sequence shown here is derived from an EMBL/GenBank/DDBJ whole genome shotgun (WGS) entry which is preliminary data.</text>
</comment>